<feature type="region of interest" description="Disordered" evidence="1">
    <location>
        <begin position="72"/>
        <end position="113"/>
    </location>
</feature>
<evidence type="ECO:0000256" key="1">
    <source>
        <dbReference type="SAM" id="MobiDB-lite"/>
    </source>
</evidence>
<organism evidence="2">
    <name type="scientific">Tanacetum cinerariifolium</name>
    <name type="common">Dalmatian daisy</name>
    <name type="synonym">Chrysanthemum cinerariifolium</name>
    <dbReference type="NCBI Taxonomy" id="118510"/>
    <lineage>
        <taxon>Eukaryota</taxon>
        <taxon>Viridiplantae</taxon>
        <taxon>Streptophyta</taxon>
        <taxon>Embryophyta</taxon>
        <taxon>Tracheophyta</taxon>
        <taxon>Spermatophyta</taxon>
        <taxon>Magnoliopsida</taxon>
        <taxon>eudicotyledons</taxon>
        <taxon>Gunneridae</taxon>
        <taxon>Pentapetalae</taxon>
        <taxon>asterids</taxon>
        <taxon>campanulids</taxon>
        <taxon>Asterales</taxon>
        <taxon>Asteraceae</taxon>
        <taxon>Asteroideae</taxon>
        <taxon>Anthemideae</taxon>
        <taxon>Anthemidinae</taxon>
        <taxon>Tanacetum</taxon>
    </lineage>
</organism>
<sequence length="113" mass="12572">ERPETPEPDWTVPPNDLPKTENNWANAIDNAYKDPEENKLIHKINDMGSFIKWYCKQIGKLKLSKSDLEGKANMESQSESMVTVPIRQASSSAPPLSTPIIDLTTPKLVSPPA</sequence>
<proteinExistence type="predicted"/>
<gene>
    <name evidence="2" type="ORF">Tci_524994</name>
</gene>
<feature type="non-terminal residue" evidence="2">
    <location>
        <position position="1"/>
    </location>
</feature>
<comment type="caution">
    <text evidence="2">The sequence shown here is derived from an EMBL/GenBank/DDBJ whole genome shotgun (WGS) entry which is preliminary data.</text>
</comment>
<reference evidence="2" key="1">
    <citation type="journal article" date="2019" name="Sci. Rep.">
        <title>Draft genome of Tanacetum cinerariifolium, the natural source of mosquito coil.</title>
        <authorList>
            <person name="Yamashiro T."/>
            <person name="Shiraishi A."/>
            <person name="Satake H."/>
            <person name="Nakayama K."/>
        </authorList>
    </citation>
    <scope>NUCLEOTIDE SEQUENCE</scope>
</reference>
<dbReference type="EMBL" id="BKCJ010290203">
    <property type="protein sequence ID" value="GEZ53021.1"/>
    <property type="molecule type" value="Genomic_DNA"/>
</dbReference>
<name>A0A699IIR5_TANCI</name>
<feature type="region of interest" description="Disordered" evidence="1">
    <location>
        <begin position="1"/>
        <end position="22"/>
    </location>
</feature>
<evidence type="ECO:0000313" key="2">
    <source>
        <dbReference type="EMBL" id="GEZ53021.1"/>
    </source>
</evidence>
<accession>A0A699IIR5</accession>
<protein>
    <submittedName>
        <fullName evidence="2">Uncharacterized protein</fullName>
    </submittedName>
</protein>
<dbReference type="AlphaFoldDB" id="A0A699IIR5"/>